<feature type="transmembrane region" description="Helical" evidence="5">
    <location>
        <begin position="64"/>
        <end position="84"/>
    </location>
</feature>
<feature type="transmembrane region" description="Helical" evidence="5">
    <location>
        <begin position="262"/>
        <end position="287"/>
    </location>
</feature>
<dbReference type="Proteomes" id="UP000326789">
    <property type="component" value="Unassembled WGS sequence"/>
</dbReference>
<accession>A0A5N3R0P4</accession>
<feature type="transmembrane region" description="Helical" evidence="5">
    <location>
        <begin position="31"/>
        <end position="52"/>
    </location>
</feature>
<sequence length="299" mass="31997">MLSFAKLLILASIWGGSFLFMRIAATPLGPAMLIEARVLFAALTLLIVSIYLKKTLKFTEHTRHFFILGLFNTALPFLLFAYAAQTLNASTLSILNSTAPIWAAIIGAVWTKTPLEKRVVAGLGLGVTGVGVLVGWDAVNIGSEAIIPIGAAVCAALSYGIASNYTKTAPKVEAFSNAHGSMWASVLLVLPFVFFIPVREAPDLTITTSVILLGAVCTGLAYLLYFNLINELGPSPALSVTFLIPVFGILWGHLFLDEHIGINTIFGSIFVIIGTMLVTGLSPYAMLQAAKRRRAKQPS</sequence>
<dbReference type="SUPFAM" id="SSF103481">
    <property type="entry name" value="Multidrug resistance efflux transporter EmrE"/>
    <property type="match status" value="2"/>
</dbReference>
<feature type="transmembrane region" description="Helical" evidence="5">
    <location>
        <begin position="145"/>
        <end position="162"/>
    </location>
</feature>
<evidence type="ECO:0000256" key="5">
    <source>
        <dbReference type="SAM" id="Phobius"/>
    </source>
</evidence>
<evidence type="ECO:0000256" key="2">
    <source>
        <dbReference type="ARBA" id="ARBA00022692"/>
    </source>
</evidence>
<feature type="transmembrane region" description="Helical" evidence="5">
    <location>
        <begin position="119"/>
        <end position="139"/>
    </location>
</feature>
<keyword evidence="3 5" id="KW-1133">Transmembrane helix</keyword>
<dbReference type="InterPro" id="IPR000620">
    <property type="entry name" value="EamA_dom"/>
</dbReference>
<feature type="transmembrane region" description="Helical" evidence="5">
    <location>
        <begin position="174"/>
        <end position="198"/>
    </location>
</feature>
<keyword evidence="4 5" id="KW-0472">Membrane</keyword>
<comment type="caution">
    <text evidence="7">The sequence shown here is derived from an EMBL/GenBank/DDBJ whole genome shotgun (WGS) entry which is preliminary data.</text>
</comment>
<dbReference type="PANTHER" id="PTHR32322:SF9">
    <property type="entry name" value="AMINO-ACID METABOLITE EFFLUX PUMP-RELATED"/>
    <property type="match status" value="1"/>
</dbReference>
<organism evidence="7 8">
    <name type="scientific">Vibrio fortis</name>
    <dbReference type="NCBI Taxonomy" id="212667"/>
    <lineage>
        <taxon>Bacteria</taxon>
        <taxon>Pseudomonadati</taxon>
        <taxon>Pseudomonadota</taxon>
        <taxon>Gammaproteobacteria</taxon>
        <taxon>Vibrionales</taxon>
        <taxon>Vibrionaceae</taxon>
        <taxon>Vibrio</taxon>
    </lineage>
</organism>
<keyword evidence="2 5" id="KW-0812">Transmembrane</keyword>
<evidence type="ECO:0000313" key="7">
    <source>
        <dbReference type="EMBL" id="KAB0288044.1"/>
    </source>
</evidence>
<evidence type="ECO:0000259" key="6">
    <source>
        <dbReference type="Pfam" id="PF00892"/>
    </source>
</evidence>
<evidence type="ECO:0000256" key="4">
    <source>
        <dbReference type="ARBA" id="ARBA00023136"/>
    </source>
</evidence>
<evidence type="ECO:0000256" key="1">
    <source>
        <dbReference type="ARBA" id="ARBA00004141"/>
    </source>
</evidence>
<dbReference type="EMBL" id="VWSE01000006">
    <property type="protein sequence ID" value="KAB0288044.1"/>
    <property type="molecule type" value="Genomic_DNA"/>
</dbReference>
<gene>
    <name evidence="7" type="ORF">F2P58_11260</name>
</gene>
<dbReference type="PANTHER" id="PTHR32322">
    <property type="entry name" value="INNER MEMBRANE TRANSPORTER"/>
    <property type="match status" value="1"/>
</dbReference>
<feature type="transmembrane region" description="Helical" evidence="5">
    <location>
        <begin position="7"/>
        <end position="25"/>
    </location>
</feature>
<feature type="transmembrane region" description="Helical" evidence="5">
    <location>
        <begin position="204"/>
        <end position="225"/>
    </location>
</feature>
<dbReference type="AlphaFoldDB" id="A0A5N3R0P4"/>
<dbReference type="GO" id="GO:0016020">
    <property type="term" value="C:membrane"/>
    <property type="evidence" value="ECO:0007669"/>
    <property type="project" value="UniProtKB-SubCell"/>
</dbReference>
<evidence type="ECO:0000256" key="3">
    <source>
        <dbReference type="ARBA" id="ARBA00022989"/>
    </source>
</evidence>
<protein>
    <submittedName>
        <fullName evidence="7">DMT family transporter</fullName>
    </submittedName>
</protein>
<evidence type="ECO:0000313" key="8">
    <source>
        <dbReference type="Proteomes" id="UP000326789"/>
    </source>
</evidence>
<feature type="transmembrane region" description="Helical" evidence="5">
    <location>
        <begin position="90"/>
        <end position="110"/>
    </location>
</feature>
<reference evidence="7 8" key="1">
    <citation type="submission" date="2019-09" db="EMBL/GenBank/DDBJ databases">
        <title>Whole genome sequence of Vibrio fortis.</title>
        <authorList>
            <person name="Das S.K."/>
        </authorList>
    </citation>
    <scope>NUCLEOTIDE SEQUENCE [LARGE SCALE GENOMIC DNA]</scope>
    <source>
        <strain evidence="7 8">AN60</strain>
    </source>
</reference>
<dbReference type="Pfam" id="PF00892">
    <property type="entry name" value="EamA"/>
    <property type="match status" value="2"/>
</dbReference>
<feature type="transmembrane region" description="Helical" evidence="5">
    <location>
        <begin position="237"/>
        <end position="256"/>
    </location>
</feature>
<dbReference type="InterPro" id="IPR037185">
    <property type="entry name" value="EmrE-like"/>
</dbReference>
<name>A0A5N3R0P4_9VIBR</name>
<dbReference type="InterPro" id="IPR050638">
    <property type="entry name" value="AA-Vitamin_Transporters"/>
</dbReference>
<proteinExistence type="predicted"/>
<feature type="domain" description="EamA" evidence="6">
    <location>
        <begin position="7"/>
        <end position="134"/>
    </location>
</feature>
<feature type="domain" description="EamA" evidence="6">
    <location>
        <begin position="149"/>
        <end position="279"/>
    </location>
</feature>
<dbReference type="Gene3D" id="1.10.3730.20">
    <property type="match status" value="1"/>
</dbReference>
<comment type="subcellular location">
    <subcellularLocation>
        <location evidence="1">Membrane</location>
        <topology evidence="1">Multi-pass membrane protein</topology>
    </subcellularLocation>
</comment>